<evidence type="ECO:0000256" key="1">
    <source>
        <dbReference type="SAM" id="SignalP"/>
    </source>
</evidence>
<reference evidence="2 3" key="1">
    <citation type="submission" date="2020-08" db="EMBL/GenBank/DDBJ databases">
        <title>Novel species isolated from subtropical streams in China.</title>
        <authorList>
            <person name="Lu H."/>
        </authorList>
    </citation>
    <scope>NUCLEOTIDE SEQUENCE [LARGE SCALE GENOMIC DNA]</scope>
    <source>
        <strain evidence="2 3">CY22W</strain>
    </source>
</reference>
<keyword evidence="3" id="KW-1185">Reference proteome</keyword>
<evidence type="ECO:0000313" key="2">
    <source>
        <dbReference type="EMBL" id="MBC3932161.1"/>
    </source>
</evidence>
<accession>A0ABR7A5I6</accession>
<dbReference type="Proteomes" id="UP000654304">
    <property type="component" value="Unassembled WGS sequence"/>
</dbReference>
<evidence type="ECO:0008006" key="4">
    <source>
        <dbReference type="Google" id="ProtNLM"/>
    </source>
</evidence>
<protein>
    <recommendedName>
        <fullName evidence="4">DUF2846 domain-containing protein</fullName>
    </recommendedName>
</protein>
<sequence length="186" mass="20594">MKIIAGTIVAASLLLSACSTTTYSNLNAETQPVAGMGYIGGEFVSQKSNFNPTLVLIRQGTQEEIPVHFSTALPTELRHTEVGLMRLQPGRYKVKGWVPMAGNNDRVVGKVFSDTLFQKEIEIRADTVVYLGKFFTTSKWTPSYPQEVISVRVEAEKLSTENAHNKLSQEFPKLAAYNFDCLLCAK</sequence>
<evidence type="ECO:0000313" key="3">
    <source>
        <dbReference type="Proteomes" id="UP000654304"/>
    </source>
</evidence>
<dbReference type="EMBL" id="JACOGD010000005">
    <property type="protein sequence ID" value="MBC3932161.1"/>
    <property type="molecule type" value="Genomic_DNA"/>
</dbReference>
<feature type="chain" id="PRO_5045281791" description="DUF2846 domain-containing protein" evidence="1">
    <location>
        <begin position="25"/>
        <end position="186"/>
    </location>
</feature>
<organism evidence="2 3">
    <name type="scientific">Undibacterium curvum</name>
    <dbReference type="NCBI Taxonomy" id="2762294"/>
    <lineage>
        <taxon>Bacteria</taxon>
        <taxon>Pseudomonadati</taxon>
        <taxon>Pseudomonadota</taxon>
        <taxon>Betaproteobacteria</taxon>
        <taxon>Burkholderiales</taxon>
        <taxon>Oxalobacteraceae</taxon>
        <taxon>Undibacterium</taxon>
    </lineage>
</organism>
<comment type="caution">
    <text evidence="2">The sequence shown here is derived from an EMBL/GenBank/DDBJ whole genome shotgun (WGS) entry which is preliminary data.</text>
</comment>
<dbReference type="RefSeq" id="WP_186903844.1">
    <property type="nucleotide sequence ID" value="NZ_JACOGD010000005.1"/>
</dbReference>
<feature type="signal peptide" evidence="1">
    <location>
        <begin position="1"/>
        <end position="24"/>
    </location>
</feature>
<name>A0ABR7A5I6_9BURK</name>
<keyword evidence="1" id="KW-0732">Signal</keyword>
<proteinExistence type="predicted"/>
<gene>
    <name evidence="2" type="ORF">H8K43_10785</name>
</gene>
<dbReference type="PROSITE" id="PS51257">
    <property type="entry name" value="PROKAR_LIPOPROTEIN"/>
    <property type="match status" value="1"/>
</dbReference>